<keyword evidence="4" id="KW-1185">Reference proteome</keyword>
<dbReference type="InterPro" id="IPR011990">
    <property type="entry name" value="TPR-like_helical_dom_sf"/>
</dbReference>
<dbReference type="AlphaFoldDB" id="A0A9P1DG76"/>
<protein>
    <submittedName>
        <fullName evidence="3">Pentacotripeptide-repeat region of PRORP domain-containing protein</fullName>
    </submittedName>
</protein>
<evidence type="ECO:0000313" key="3">
    <source>
        <dbReference type="EMBL" id="CAL4796514.1"/>
    </source>
</evidence>
<comment type="caution">
    <text evidence="1">The sequence shown here is derived from an EMBL/GenBank/DDBJ whole genome shotgun (WGS) entry which is preliminary data.</text>
</comment>
<evidence type="ECO:0000313" key="4">
    <source>
        <dbReference type="Proteomes" id="UP001152797"/>
    </source>
</evidence>
<gene>
    <name evidence="1" type="ORF">C1SCF055_LOCUS34575</name>
</gene>
<dbReference type="EMBL" id="CAMXCT020004458">
    <property type="protein sequence ID" value="CAL1162577.1"/>
    <property type="molecule type" value="Genomic_DNA"/>
</dbReference>
<reference evidence="2" key="2">
    <citation type="submission" date="2024-04" db="EMBL/GenBank/DDBJ databases">
        <authorList>
            <person name="Chen Y."/>
            <person name="Shah S."/>
            <person name="Dougan E. K."/>
            <person name="Thang M."/>
            <person name="Chan C."/>
        </authorList>
    </citation>
    <scope>NUCLEOTIDE SEQUENCE [LARGE SCALE GENOMIC DNA]</scope>
</reference>
<dbReference type="Proteomes" id="UP001152797">
    <property type="component" value="Unassembled WGS sequence"/>
</dbReference>
<evidence type="ECO:0000313" key="1">
    <source>
        <dbReference type="EMBL" id="CAI4009202.1"/>
    </source>
</evidence>
<proteinExistence type="predicted"/>
<evidence type="ECO:0000313" key="2">
    <source>
        <dbReference type="EMBL" id="CAL1162577.1"/>
    </source>
</evidence>
<name>A0A9P1DG76_9DINO</name>
<sequence length="415" mass="46341">MFPGAMVIHRHVRYRFTPSGRSSQPAAHPTLRVAGAAATRWIGRPRLAMVVLGRQLKKRSRLRGHANQQESAAETCATSIASRQAVSVVQKLGDDWLMARIIKDYARAGELEWADALGQEWMSKTAEGSRDSSPFWVKTAVLLAKAWMRSDLSEKNLRKAETWLERAGHQPALEHLIQQARTSKRALKWLNASRKLSESHFDMKSVSQLEQFLSEVSQVDEAEGMMWAMMAARLRPPRMAFLSLISAHASRGRLSSAEIWAVQMSEARPSEHHLLAEAFARLQCPSEAEGWLSRMYLSRLAPEENTVVEVVNSYAKSLRPFAAEATLQRASQTRVELGIRSYAAVTEAFLVADKVDSAKAWLSKAFAVVKSSPWADALRVAAHEPTLNAPEAVMATRLSPDEVRLQQLLQRLGDR</sequence>
<dbReference type="Gene3D" id="1.25.40.10">
    <property type="entry name" value="Tetratricopeptide repeat domain"/>
    <property type="match status" value="1"/>
</dbReference>
<reference evidence="1" key="1">
    <citation type="submission" date="2022-10" db="EMBL/GenBank/DDBJ databases">
        <authorList>
            <person name="Chen Y."/>
            <person name="Dougan E. K."/>
            <person name="Chan C."/>
            <person name="Rhodes N."/>
            <person name="Thang M."/>
        </authorList>
    </citation>
    <scope>NUCLEOTIDE SEQUENCE</scope>
</reference>
<accession>A0A9P1DG76</accession>
<organism evidence="1">
    <name type="scientific">Cladocopium goreaui</name>
    <dbReference type="NCBI Taxonomy" id="2562237"/>
    <lineage>
        <taxon>Eukaryota</taxon>
        <taxon>Sar</taxon>
        <taxon>Alveolata</taxon>
        <taxon>Dinophyceae</taxon>
        <taxon>Suessiales</taxon>
        <taxon>Symbiodiniaceae</taxon>
        <taxon>Cladocopium</taxon>
    </lineage>
</organism>
<dbReference type="EMBL" id="CAMXCT010004458">
    <property type="protein sequence ID" value="CAI4009202.1"/>
    <property type="molecule type" value="Genomic_DNA"/>
</dbReference>
<dbReference type="EMBL" id="CAMXCT030004458">
    <property type="protein sequence ID" value="CAL4796514.1"/>
    <property type="molecule type" value="Genomic_DNA"/>
</dbReference>